<organism evidence="1 2">
    <name type="scientific">Oceanisphaera sediminis</name>
    <dbReference type="NCBI Taxonomy" id="981381"/>
    <lineage>
        <taxon>Bacteria</taxon>
        <taxon>Pseudomonadati</taxon>
        <taxon>Pseudomonadota</taxon>
        <taxon>Gammaproteobacteria</taxon>
        <taxon>Aeromonadales</taxon>
        <taxon>Aeromonadaceae</taxon>
        <taxon>Oceanisphaera</taxon>
    </lineage>
</organism>
<dbReference type="RefSeq" id="WP_344961591.1">
    <property type="nucleotide sequence ID" value="NZ_BAABDS010000003.1"/>
</dbReference>
<evidence type="ECO:0000313" key="2">
    <source>
        <dbReference type="Proteomes" id="UP001501479"/>
    </source>
</evidence>
<protein>
    <submittedName>
        <fullName evidence="1">Uncharacterized protein</fullName>
    </submittedName>
</protein>
<accession>A0ABP7D5F2</accession>
<evidence type="ECO:0000313" key="1">
    <source>
        <dbReference type="EMBL" id="GAA3699555.1"/>
    </source>
</evidence>
<reference evidence="2" key="1">
    <citation type="journal article" date="2019" name="Int. J. Syst. Evol. Microbiol.">
        <title>The Global Catalogue of Microorganisms (GCM) 10K type strain sequencing project: providing services to taxonomists for standard genome sequencing and annotation.</title>
        <authorList>
            <consortium name="The Broad Institute Genomics Platform"/>
            <consortium name="The Broad Institute Genome Sequencing Center for Infectious Disease"/>
            <person name="Wu L."/>
            <person name="Ma J."/>
        </authorList>
    </citation>
    <scope>NUCLEOTIDE SEQUENCE [LARGE SCALE GENOMIC DNA]</scope>
    <source>
        <strain evidence="2">JCM 17329</strain>
    </source>
</reference>
<keyword evidence="2" id="KW-1185">Reference proteome</keyword>
<name>A0ABP7D5F2_9GAMM</name>
<dbReference type="EMBL" id="BAABDS010000003">
    <property type="protein sequence ID" value="GAA3699555.1"/>
    <property type="molecule type" value="Genomic_DNA"/>
</dbReference>
<sequence>MSSNKTMSELQQKGLTIHLDANTVRELRLYQVRLQEAQGEGFPAPELPTLARHCIRKWISTFPHPQK</sequence>
<dbReference type="Proteomes" id="UP001501479">
    <property type="component" value="Unassembled WGS sequence"/>
</dbReference>
<proteinExistence type="predicted"/>
<gene>
    <name evidence="1" type="ORF">GCM10022421_02360</name>
</gene>
<comment type="caution">
    <text evidence="1">The sequence shown here is derived from an EMBL/GenBank/DDBJ whole genome shotgun (WGS) entry which is preliminary data.</text>
</comment>